<dbReference type="RefSeq" id="WP_054660188.1">
    <property type="nucleotide sequence ID" value="NZ_AZCX01000003.1"/>
</dbReference>
<comment type="function">
    <text evidence="9">May be a proton symporter involved in the uptake of osmolytes such as proline and glycine betaine.</text>
</comment>
<evidence type="ECO:0000259" key="12">
    <source>
        <dbReference type="PROSITE" id="PS50850"/>
    </source>
</evidence>
<dbReference type="PROSITE" id="PS00217">
    <property type="entry name" value="SUGAR_TRANSPORT_2"/>
    <property type="match status" value="1"/>
</dbReference>
<evidence type="ECO:0000313" key="13">
    <source>
        <dbReference type="EMBL" id="KRK48413.1"/>
    </source>
</evidence>
<name>A0A0R1HNJ7_9LACO</name>
<evidence type="ECO:0000256" key="9">
    <source>
        <dbReference type="ARBA" id="ARBA00037295"/>
    </source>
</evidence>
<dbReference type="AlphaFoldDB" id="A0A0R1HNJ7"/>
<feature type="transmembrane region" description="Helical" evidence="11">
    <location>
        <begin position="306"/>
        <end position="326"/>
    </location>
</feature>
<feature type="transmembrane region" description="Helical" evidence="11">
    <location>
        <begin position="277"/>
        <end position="294"/>
    </location>
</feature>
<gene>
    <name evidence="13" type="ORF">FC96_GL001515</name>
</gene>
<accession>A0A0R1HNJ7</accession>
<feature type="transmembrane region" description="Helical" evidence="11">
    <location>
        <begin position="153"/>
        <end position="176"/>
    </location>
</feature>
<evidence type="ECO:0000256" key="2">
    <source>
        <dbReference type="ARBA" id="ARBA00008240"/>
    </source>
</evidence>
<organism evidence="13 14">
    <name type="scientific">Secundilactobacillus kimchicus JCM 15530</name>
    <dbReference type="NCBI Taxonomy" id="1302272"/>
    <lineage>
        <taxon>Bacteria</taxon>
        <taxon>Bacillati</taxon>
        <taxon>Bacillota</taxon>
        <taxon>Bacilli</taxon>
        <taxon>Lactobacillales</taxon>
        <taxon>Lactobacillaceae</taxon>
        <taxon>Secundilactobacillus</taxon>
    </lineage>
</organism>
<keyword evidence="7 11" id="KW-1133">Transmembrane helix</keyword>
<feature type="transmembrane region" description="Helical" evidence="11">
    <location>
        <begin position="31"/>
        <end position="49"/>
    </location>
</feature>
<dbReference type="Pfam" id="PF07690">
    <property type="entry name" value="MFS_1"/>
    <property type="match status" value="1"/>
</dbReference>
<dbReference type="FunFam" id="1.20.1250.20:FF:000300">
    <property type="entry name" value="Dicarboxylate MFS transporter"/>
    <property type="match status" value="1"/>
</dbReference>
<keyword evidence="8 11" id="KW-0472">Membrane</keyword>
<evidence type="ECO:0000256" key="4">
    <source>
        <dbReference type="ARBA" id="ARBA00022475"/>
    </source>
</evidence>
<dbReference type="GO" id="GO:0005886">
    <property type="term" value="C:plasma membrane"/>
    <property type="evidence" value="ECO:0007669"/>
    <property type="project" value="UniProtKB-SubCell"/>
</dbReference>
<feature type="transmembrane region" description="Helical" evidence="11">
    <location>
        <begin position="332"/>
        <end position="355"/>
    </location>
</feature>
<evidence type="ECO:0000256" key="8">
    <source>
        <dbReference type="ARBA" id="ARBA00023136"/>
    </source>
</evidence>
<comment type="caution">
    <text evidence="13">The sequence shown here is derived from an EMBL/GenBank/DDBJ whole genome shotgun (WGS) entry which is preliminary data.</text>
</comment>
<keyword evidence="4" id="KW-1003">Cell membrane</keyword>
<comment type="subcellular location">
    <subcellularLocation>
        <location evidence="1">Cell membrane</location>
        <topology evidence="1">Multi-pass membrane protein</topology>
    </subcellularLocation>
</comment>
<dbReference type="InterPro" id="IPR005829">
    <property type="entry name" value="Sugar_transporter_CS"/>
</dbReference>
<comment type="similarity">
    <text evidence="2">Belongs to the major facilitator superfamily. Metabolite:H+ Symporter (MHS) family (TC 2.A.1.6) family.</text>
</comment>
<dbReference type="Gene3D" id="1.20.1250.20">
    <property type="entry name" value="MFS general substrate transporter like domains"/>
    <property type="match status" value="2"/>
</dbReference>
<evidence type="ECO:0000256" key="10">
    <source>
        <dbReference type="ARBA" id="ARBA00039918"/>
    </source>
</evidence>
<dbReference type="SUPFAM" id="SSF103473">
    <property type="entry name" value="MFS general substrate transporter"/>
    <property type="match status" value="1"/>
</dbReference>
<dbReference type="InterPro" id="IPR036259">
    <property type="entry name" value="MFS_trans_sf"/>
</dbReference>
<evidence type="ECO:0000256" key="5">
    <source>
        <dbReference type="ARBA" id="ARBA00022692"/>
    </source>
</evidence>
<feature type="transmembrane region" description="Helical" evidence="11">
    <location>
        <begin position="188"/>
        <end position="207"/>
    </location>
</feature>
<dbReference type="PANTHER" id="PTHR43528">
    <property type="entry name" value="ALPHA-KETOGLUTARATE PERMEASE"/>
    <property type="match status" value="1"/>
</dbReference>
<feature type="transmembrane region" description="Helical" evidence="11">
    <location>
        <begin position="112"/>
        <end position="132"/>
    </location>
</feature>
<keyword evidence="5 11" id="KW-0812">Transmembrane</keyword>
<feature type="domain" description="Major facilitator superfamily (MFS) profile" evidence="12">
    <location>
        <begin position="16"/>
        <end position="423"/>
    </location>
</feature>
<evidence type="ECO:0000256" key="1">
    <source>
        <dbReference type="ARBA" id="ARBA00004651"/>
    </source>
</evidence>
<dbReference type="EMBL" id="AZCX01000003">
    <property type="protein sequence ID" value="KRK48413.1"/>
    <property type="molecule type" value="Genomic_DNA"/>
</dbReference>
<feature type="transmembrane region" description="Helical" evidence="11">
    <location>
        <begin position="367"/>
        <end position="388"/>
    </location>
</feature>
<dbReference type="FunFam" id="1.20.1250.20:FF:000001">
    <property type="entry name" value="Dicarboxylate MFS transporter"/>
    <property type="match status" value="1"/>
</dbReference>
<proteinExistence type="inferred from homology"/>
<reference evidence="13 14" key="1">
    <citation type="journal article" date="2015" name="Genome Announc.">
        <title>Expanding the biotechnology potential of lactobacilli through comparative genomics of 213 strains and associated genera.</title>
        <authorList>
            <person name="Sun Z."/>
            <person name="Harris H.M."/>
            <person name="McCann A."/>
            <person name="Guo C."/>
            <person name="Argimon S."/>
            <person name="Zhang W."/>
            <person name="Yang X."/>
            <person name="Jeffery I.B."/>
            <person name="Cooney J.C."/>
            <person name="Kagawa T.F."/>
            <person name="Liu W."/>
            <person name="Song Y."/>
            <person name="Salvetti E."/>
            <person name="Wrobel A."/>
            <person name="Rasinkangas P."/>
            <person name="Parkhill J."/>
            <person name="Rea M.C."/>
            <person name="O'Sullivan O."/>
            <person name="Ritari J."/>
            <person name="Douillard F.P."/>
            <person name="Paul Ross R."/>
            <person name="Yang R."/>
            <person name="Briner A.E."/>
            <person name="Felis G.E."/>
            <person name="de Vos W.M."/>
            <person name="Barrangou R."/>
            <person name="Klaenhammer T.R."/>
            <person name="Caufield P.W."/>
            <person name="Cui Y."/>
            <person name="Zhang H."/>
            <person name="O'Toole P.W."/>
        </authorList>
    </citation>
    <scope>NUCLEOTIDE SEQUENCE [LARGE SCALE GENOMIC DNA]</scope>
    <source>
        <strain evidence="13 14">JCM 15530</strain>
    </source>
</reference>
<evidence type="ECO:0000256" key="7">
    <source>
        <dbReference type="ARBA" id="ARBA00022989"/>
    </source>
</evidence>
<dbReference type="STRING" id="1302272.FC96_GL001515"/>
<dbReference type="OrthoDB" id="9783227at2"/>
<feature type="transmembrane region" description="Helical" evidence="11">
    <location>
        <begin position="55"/>
        <end position="75"/>
    </location>
</feature>
<keyword evidence="3" id="KW-0813">Transport</keyword>
<dbReference type="InterPro" id="IPR020846">
    <property type="entry name" value="MFS_dom"/>
</dbReference>
<keyword evidence="6" id="KW-0769">Symport</keyword>
<feature type="transmembrane region" description="Helical" evidence="11">
    <location>
        <begin position="400"/>
        <end position="419"/>
    </location>
</feature>
<dbReference type="CDD" id="cd17367">
    <property type="entry name" value="MFS_KgtP"/>
    <property type="match status" value="1"/>
</dbReference>
<evidence type="ECO:0000256" key="6">
    <source>
        <dbReference type="ARBA" id="ARBA00022847"/>
    </source>
</evidence>
<protein>
    <recommendedName>
        <fullName evidence="10">Putative proline/betaine transporter</fullName>
    </recommendedName>
</protein>
<dbReference type="PANTHER" id="PTHR43528:SF5">
    <property type="entry name" value="PROLINE_BETAINE TRANSPORTER"/>
    <property type="match status" value="1"/>
</dbReference>
<dbReference type="GO" id="GO:0015293">
    <property type="term" value="F:symporter activity"/>
    <property type="evidence" value="ECO:0007669"/>
    <property type="project" value="UniProtKB-KW"/>
</dbReference>
<feature type="transmembrane region" description="Helical" evidence="11">
    <location>
        <begin position="87"/>
        <end position="106"/>
    </location>
</feature>
<sequence length="441" mass="48791">MISSPAPRSEKRVAANILKGSLGNMIEWFDWYVYASFAVYFSAAFFPAENKTAELLSTAAVFAVGFLMRPLGSFIMGRFADRHGRRAALTLSVVIMATGSFVIALIPTYRTIGVWAPIILVITRLFQGLSLGGEYGTSATYLSEMASPKRRGFYSSFQYVTLISGQLFALLVQIILQGFLSTAQLYAFGWRIPFIVGGFGAIIVLWLRLTMEESDQFETQNKQNKKAGTLGLLMKYPKQFMTVVGMTFGGTIAFYAYTTYLQKFMINTTGLNPKTVAVINFTALLLMLILQPLFGALSDKIGRKPLLLGFGIGGTLFTVPIFSVLAHVHSPWAAFFLMLFGLVIVSGYTSINAIVKAELFPTEIRALGVGLPYGLTVAIFGGTVEYVALWLRSINHESLFFFYVAAAAFVSFIVYWRMFETSAHSEIEREATEKTPDNQMI</sequence>
<dbReference type="Proteomes" id="UP000050911">
    <property type="component" value="Unassembled WGS sequence"/>
</dbReference>
<evidence type="ECO:0000256" key="11">
    <source>
        <dbReference type="SAM" id="Phobius"/>
    </source>
</evidence>
<evidence type="ECO:0000313" key="14">
    <source>
        <dbReference type="Proteomes" id="UP000050911"/>
    </source>
</evidence>
<dbReference type="PATRIC" id="fig|1302272.5.peg.1532"/>
<dbReference type="InterPro" id="IPR051084">
    <property type="entry name" value="H+-coupled_symporters"/>
</dbReference>
<keyword evidence="14" id="KW-1185">Reference proteome</keyword>
<feature type="transmembrane region" description="Helical" evidence="11">
    <location>
        <begin position="240"/>
        <end position="257"/>
    </location>
</feature>
<dbReference type="PROSITE" id="PS50850">
    <property type="entry name" value="MFS"/>
    <property type="match status" value="1"/>
</dbReference>
<evidence type="ECO:0000256" key="3">
    <source>
        <dbReference type="ARBA" id="ARBA00022448"/>
    </source>
</evidence>
<dbReference type="InterPro" id="IPR011701">
    <property type="entry name" value="MFS"/>
</dbReference>